<dbReference type="Proteomes" id="UP000797356">
    <property type="component" value="Chromosome 6"/>
</dbReference>
<organism evidence="4 5">
    <name type="scientific">Cocos nucifera</name>
    <name type="common">Coconut palm</name>
    <dbReference type="NCBI Taxonomy" id="13894"/>
    <lineage>
        <taxon>Eukaryota</taxon>
        <taxon>Viridiplantae</taxon>
        <taxon>Streptophyta</taxon>
        <taxon>Embryophyta</taxon>
        <taxon>Tracheophyta</taxon>
        <taxon>Spermatophyta</taxon>
        <taxon>Magnoliopsida</taxon>
        <taxon>Liliopsida</taxon>
        <taxon>Arecaceae</taxon>
        <taxon>Arecoideae</taxon>
        <taxon>Cocoseae</taxon>
        <taxon>Attaleinae</taxon>
        <taxon>Cocos</taxon>
    </lineage>
</organism>
<reference evidence="4" key="2">
    <citation type="submission" date="2019-07" db="EMBL/GenBank/DDBJ databases">
        <authorList>
            <person name="Yang Y."/>
            <person name="Bocs S."/>
            <person name="Baudouin L."/>
        </authorList>
    </citation>
    <scope>NUCLEOTIDE SEQUENCE</scope>
    <source>
        <tissue evidence="4">Spear leaf of Hainan Tall coconut</tissue>
    </source>
</reference>
<name>A0A8K0I9U1_COCNU</name>
<evidence type="ECO:0000313" key="4">
    <source>
        <dbReference type="EMBL" id="KAG1346383.1"/>
    </source>
</evidence>
<dbReference type="InterPro" id="IPR008584">
    <property type="entry name" value="CXXC_Zn-binding_euk"/>
</dbReference>
<dbReference type="OrthoDB" id="10248838at2759"/>
<dbReference type="SUPFAM" id="SSF141678">
    <property type="entry name" value="MAL13P1.257-like"/>
    <property type="match status" value="1"/>
</dbReference>
<sequence>MVYYMLSFTAELENLTNLQPRGGCDDPNYPYYFKVKCENCGEVSQKETCATMSESVPLSSGKGTANLVQKCKLCGREGSIQMIPGHGQPLTRELSQRELNTRLMVFDCRGFEPVDFSFGDGWKAESVSIYCLSFTVCVAQPLLVLHSTRICFLACHLWTYLFSTFSSCRTMVANSYACELVLIAPYIAIHIDDSCTAFY</sequence>
<comment type="caution">
    <text evidence="4">The sequence shown here is derived from an EMBL/GenBank/DDBJ whole genome shotgun (WGS) entry which is preliminary data.</text>
</comment>
<protein>
    <submittedName>
        <fullName evidence="4">Putative CXXC motif containing zinc binding protein</fullName>
    </submittedName>
</protein>
<evidence type="ECO:0000256" key="2">
    <source>
        <dbReference type="ARBA" id="ARBA00022723"/>
    </source>
</evidence>
<dbReference type="GO" id="GO:0008270">
    <property type="term" value="F:zinc ion binding"/>
    <property type="evidence" value="ECO:0007669"/>
    <property type="project" value="TreeGrafter"/>
</dbReference>
<comment type="similarity">
    <text evidence="1">Belongs to the UPF0587 family.</text>
</comment>
<dbReference type="Pfam" id="PF05907">
    <property type="entry name" value="CXXC_Zn-b_euk"/>
    <property type="match status" value="1"/>
</dbReference>
<dbReference type="EMBL" id="CM017877">
    <property type="protein sequence ID" value="KAG1346383.1"/>
    <property type="molecule type" value="Genomic_DNA"/>
</dbReference>
<evidence type="ECO:0000256" key="1">
    <source>
        <dbReference type="ARBA" id="ARBA00007818"/>
    </source>
</evidence>
<reference evidence="4" key="1">
    <citation type="journal article" date="2017" name="Gigascience">
        <title>The genome draft of coconut (Cocos nucifera).</title>
        <authorList>
            <person name="Xiao Y."/>
            <person name="Xu P."/>
            <person name="Fan H."/>
            <person name="Baudouin L."/>
            <person name="Xia W."/>
            <person name="Bocs S."/>
            <person name="Xu J."/>
            <person name="Li Q."/>
            <person name="Guo A."/>
            <person name="Zhou L."/>
            <person name="Li J."/>
            <person name="Wu Y."/>
            <person name="Ma Z."/>
            <person name="Armero A."/>
            <person name="Issali A.E."/>
            <person name="Liu N."/>
            <person name="Peng M."/>
            <person name="Yang Y."/>
        </authorList>
    </citation>
    <scope>NUCLEOTIDE SEQUENCE</scope>
    <source>
        <tissue evidence="4">Spear leaf of Hainan Tall coconut</tissue>
    </source>
</reference>
<dbReference type="AlphaFoldDB" id="A0A8K0I9U1"/>
<keyword evidence="2" id="KW-0479">Metal-binding</keyword>
<evidence type="ECO:0000256" key="3">
    <source>
        <dbReference type="ARBA" id="ARBA00022833"/>
    </source>
</evidence>
<dbReference type="PANTHER" id="PTHR12857">
    <property type="entry name" value="CXXC MOTIF CONTAINING ZINC BINDING PROTEIN"/>
    <property type="match status" value="1"/>
</dbReference>
<dbReference type="PANTHER" id="PTHR12857:SF0">
    <property type="entry name" value="CXXC MOTIF CONTAINING ZINC BINDING PROTEIN"/>
    <property type="match status" value="1"/>
</dbReference>
<keyword evidence="3" id="KW-0862">Zinc</keyword>
<accession>A0A8K0I9U1</accession>
<keyword evidence="5" id="KW-1185">Reference proteome</keyword>
<evidence type="ECO:0000313" key="5">
    <source>
        <dbReference type="Proteomes" id="UP000797356"/>
    </source>
</evidence>
<proteinExistence type="inferred from homology"/>
<gene>
    <name evidence="4" type="ORF">COCNU_06G002120</name>
</gene>